<feature type="repeat" description="ANK" evidence="1">
    <location>
        <begin position="23"/>
        <end position="51"/>
    </location>
</feature>
<name>A0ABD2XPZ0_9HYME</name>
<evidence type="ECO:0000313" key="3">
    <source>
        <dbReference type="Proteomes" id="UP001627154"/>
    </source>
</evidence>
<dbReference type="PROSITE" id="PS50088">
    <property type="entry name" value="ANK_REPEAT"/>
    <property type="match status" value="1"/>
</dbReference>
<dbReference type="PROSITE" id="PS50297">
    <property type="entry name" value="ANK_REP_REGION"/>
    <property type="match status" value="1"/>
</dbReference>
<accession>A0ABD2XPZ0</accession>
<dbReference type="EMBL" id="JBJJXI010000018">
    <property type="protein sequence ID" value="KAL3407088.1"/>
    <property type="molecule type" value="Genomic_DNA"/>
</dbReference>
<dbReference type="InterPro" id="IPR002110">
    <property type="entry name" value="Ankyrin_rpt"/>
</dbReference>
<organism evidence="2 3">
    <name type="scientific">Trichogramma kaykai</name>
    <dbReference type="NCBI Taxonomy" id="54128"/>
    <lineage>
        <taxon>Eukaryota</taxon>
        <taxon>Metazoa</taxon>
        <taxon>Ecdysozoa</taxon>
        <taxon>Arthropoda</taxon>
        <taxon>Hexapoda</taxon>
        <taxon>Insecta</taxon>
        <taxon>Pterygota</taxon>
        <taxon>Neoptera</taxon>
        <taxon>Endopterygota</taxon>
        <taxon>Hymenoptera</taxon>
        <taxon>Apocrita</taxon>
        <taxon>Proctotrupomorpha</taxon>
        <taxon>Chalcidoidea</taxon>
        <taxon>Trichogrammatidae</taxon>
        <taxon>Trichogramma</taxon>
    </lineage>
</organism>
<protein>
    <submittedName>
        <fullName evidence="2">Uncharacterized protein</fullName>
    </submittedName>
</protein>
<proteinExistence type="predicted"/>
<dbReference type="Gene3D" id="1.25.40.20">
    <property type="entry name" value="Ankyrin repeat-containing domain"/>
    <property type="match status" value="1"/>
</dbReference>
<dbReference type="Pfam" id="PF00023">
    <property type="entry name" value="Ank"/>
    <property type="match status" value="1"/>
</dbReference>
<dbReference type="SUPFAM" id="SSF48403">
    <property type="entry name" value="Ankyrin repeat"/>
    <property type="match status" value="1"/>
</dbReference>
<gene>
    <name evidence="2" type="ORF">TKK_001155</name>
</gene>
<reference evidence="2 3" key="1">
    <citation type="journal article" date="2024" name="bioRxiv">
        <title>A reference genome for Trichogramma kaykai: A tiny desert-dwelling parasitoid wasp with competing sex-ratio distorters.</title>
        <authorList>
            <person name="Culotta J."/>
            <person name="Lindsey A.R."/>
        </authorList>
    </citation>
    <scope>NUCLEOTIDE SEQUENCE [LARGE SCALE GENOMIC DNA]</scope>
    <source>
        <strain evidence="2 3">KSX58</strain>
    </source>
</reference>
<evidence type="ECO:0000313" key="2">
    <source>
        <dbReference type="EMBL" id="KAL3407088.1"/>
    </source>
</evidence>
<dbReference type="InterPro" id="IPR036770">
    <property type="entry name" value="Ankyrin_rpt-contain_sf"/>
</dbReference>
<dbReference type="SMART" id="SM00248">
    <property type="entry name" value="ANK"/>
    <property type="match status" value="1"/>
</dbReference>
<comment type="caution">
    <text evidence="2">The sequence shown here is derived from an EMBL/GenBank/DDBJ whole genome shotgun (WGS) entry which is preliminary data.</text>
</comment>
<sequence>MEPFFKICDEKHHLVPVDPLDNRGRTPLHYAVANLLPNTVDFLLNRGADLSKFVFLTKREIDETFKKWFGYCSYYKLRITCGAMGVVENLEERGYELDQGDVLMIMKWFAEYGLFEKSEDLEKFLEKE</sequence>
<evidence type="ECO:0000256" key="1">
    <source>
        <dbReference type="PROSITE-ProRule" id="PRU00023"/>
    </source>
</evidence>
<keyword evidence="3" id="KW-1185">Reference proteome</keyword>
<dbReference type="AlphaFoldDB" id="A0ABD2XPZ0"/>
<dbReference type="Proteomes" id="UP001627154">
    <property type="component" value="Unassembled WGS sequence"/>
</dbReference>
<keyword evidence="1" id="KW-0040">ANK repeat</keyword>